<reference evidence="2 3" key="1">
    <citation type="journal article" date="2018" name="Int. J. Syst. Evol. Microbiol.">
        <title>Epidermidibacterium keratini gen. nov., sp. nov., a member of the family Sporichthyaceae, isolated from keratin epidermis.</title>
        <authorList>
            <person name="Lee D.G."/>
            <person name="Trujillo M.E."/>
            <person name="Kang S."/>
            <person name="Nam J.J."/>
            <person name="Kim Y.J."/>
        </authorList>
    </citation>
    <scope>NUCLEOTIDE SEQUENCE [LARGE SCALE GENOMIC DNA]</scope>
    <source>
        <strain evidence="2 3">EPI-7</strain>
    </source>
</reference>
<dbReference type="AlphaFoldDB" id="A0A7L4YQS3"/>
<feature type="region of interest" description="Disordered" evidence="1">
    <location>
        <begin position="28"/>
        <end position="61"/>
    </location>
</feature>
<feature type="compositionally biased region" description="Basic residues" evidence="1">
    <location>
        <begin position="111"/>
        <end position="132"/>
    </location>
</feature>
<sequence>MAGFGTKLMSVGLAIPIAKFLNDKLESSWRATTGTEPPSLGRRRQQEKDNKKAAKLGLPPRPVDDPKFVDALMWSALSAMSFVIVRYASERGAEEVTKFFTGDNPATKKYGSLHKSGKTGKRHGKVGAKILR</sequence>
<evidence type="ECO:0000313" key="3">
    <source>
        <dbReference type="Proteomes" id="UP000463857"/>
    </source>
</evidence>
<dbReference type="Proteomes" id="UP000463857">
    <property type="component" value="Chromosome"/>
</dbReference>
<dbReference type="EMBL" id="CP047156">
    <property type="protein sequence ID" value="QHC01293.1"/>
    <property type="molecule type" value="Genomic_DNA"/>
</dbReference>
<feature type="region of interest" description="Disordered" evidence="1">
    <location>
        <begin position="110"/>
        <end position="132"/>
    </location>
</feature>
<keyword evidence="3" id="KW-1185">Reference proteome</keyword>
<dbReference type="InParanoid" id="A0A7L4YQS3"/>
<gene>
    <name evidence="2" type="ORF">EK0264_14030</name>
</gene>
<evidence type="ECO:0000256" key="1">
    <source>
        <dbReference type="SAM" id="MobiDB-lite"/>
    </source>
</evidence>
<dbReference type="KEGG" id="eke:EK0264_14030"/>
<evidence type="ECO:0008006" key="4">
    <source>
        <dbReference type="Google" id="ProtNLM"/>
    </source>
</evidence>
<protein>
    <recommendedName>
        <fullName evidence="4">DUF4235 domain-containing protein</fullName>
    </recommendedName>
</protein>
<organism evidence="2 3">
    <name type="scientific">Epidermidibacterium keratini</name>
    <dbReference type="NCBI Taxonomy" id="1891644"/>
    <lineage>
        <taxon>Bacteria</taxon>
        <taxon>Bacillati</taxon>
        <taxon>Actinomycetota</taxon>
        <taxon>Actinomycetes</taxon>
        <taxon>Sporichthyales</taxon>
        <taxon>Sporichthyaceae</taxon>
        <taxon>Epidermidibacterium</taxon>
    </lineage>
</organism>
<accession>A0A7L4YQS3</accession>
<dbReference type="OrthoDB" id="5190489at2"/>
<name>A0A7L4YQS3_9ACTN</name>
<dbReference type="RefSeq" id="WP_159546430.1">
    <property type="nucleotide sequence ID" value="NZ_CP047156.1"/>
</dbReference>
<proteinExistence type="predicted"/>
<evidence type="ECO:0000313" key="2">
    <source>
        <dbReference type="EMBL" id="QHC01293.1"/>
    </source>
</evidence>